<evidence type="ECO:0000256" key="1">
    <source>
        <dbReference type="SAM" id="MobiDB-lite"/>
    </source>
</evidence>
<feature type="region of interest" description="Disordered" evidence="1">
    <location>
        <begin position="48"/>
        <end position="102"/>
    </location>
</feature>
<dbReference type="EMBL" id="CM029046">
    <property type="protein sequence ID" value="KAG2593591.1"/>
    <property type="molecule type" value="Genomic_DNA"/>
</dbReference>
<name>A0A8T0S4P2_PANVG</name>
<feature type="signal peptide" evidence="2">
    <location>
        <begin position="1"/>
        <end position="46"/>
    </location>
</feature>
<organism evidence="3 4">
    <name type="scientific">Panicum virgatum</name>
    <name type="common">Blackwell switchgrass</name>
    <dbReference type="NCBI Taxonomy" id="38727"/>
    <lineage>
        <taxon>Eukaryota</taxon>
        <taxon>Viridiplantae</taxon>
        <taxon>Streptophyta</taxon>
        <taxon>Embryophyta</taxon>
        <taxon>Tracheophyta</taxon>
        <taxon>Spermatophyta</taxon>
        <taxon>Magnoliopsida</taxon>
        <taxon>Liliopsida</taxon>
        <taxon>Poales</taxon>
        <taxon>Poaceae</taxon>
        <taxon>PACMAD clade</taxon>
        <taxon>Panicoideae</taxon>
        <taxon>Panicodae</taxon>
        <taxon>Paniceae</taxon>
        <taxon>Panicinae</taxon>
        <taxon>Panicum</taxon>
        <taxon>Panicum sect. Hiantes</taxon>
    </lineage>
</organism>
<evidence type="ECO:0000313" key="4">
    <source>
        <dbReference type="Proteomes" id="UP000823388"/>
    </source>
</evidence>
<protein>
    <submittedName>
        <fullName evidence="3">Uncharacterized protein</fullName>
    </submittedName>
</protein>
<keyword evidence="2" id="KW-0732">Signal</keyword>
<feature type="compositionally biased region" description="Low complexity" evidence="1">
    <location>
        <begin position="66"/>
        <end position="88"/>
    </location>
</feature>
<gene>
    <name evidence="3" type="ORF">PVAP13_5NG012515</name>
</gene>
<feature type="chain" id="PRO_5035837464" evidence="2">
    <location>
        <begin position="47"/>
        <end position="140"/>
    </location>
</feature>
<proteinExistence type="predicted"/>
<sequence length="140" mass="15029">MEYDKSSNQSRSKCITESTHISPSLHFTGGRCLLLLLSLVAAPVAGRSWPAGTAGPHAQQGGCSSRAKQQQGGQGRPGAAAWRAPAAGGREDRPVPRSGWSRGTRVPALRCVREERGWKGKSVDNRNAVVGRIFLRLRSK</sequence>
<comment type="caution">
    <text evidence="3">The sequence shown here is derived from an EMBL/GenBank/DDBJ whole genome shotgun (WGS) entry which is preliminary data.</text>
</comment>
<dbReference type="AlphaFoldDB" id="A0A8T0S4P2"/>
<accession>A0A8T0S4P2</accession>
<keyword evidence="4" id="KW-1185">Reference proteome</keyword>
<reference evidence="3" key="1">
    <citation type="submission" date="2020-05" db="EMBL/GenBank/DDBJ databases">
        <title>WGS assembly of Panicum virgatum.</title>
        <authorList>
            <person name="Lovell J.T."/>
            <person name="Jenkins J."/>
            <person name="Shu S."/>
            <person name="Juenger T.E."/>
            <person name="Schmutz J."/>
        </authorList>
    </citation>
    <scope>NUCLEOTIDE SEQUENCE</scope>
    <source>
        <strain evidence="3">AP13</strain>
    </source>
</reference>
<evidence type="ECO:0000313" key="3">
    <source>
        <dbReference type="EMBL" id="KAG2593591.1"/>
    </source>
</evidence>
<dbReference type="Proteomes" id="UP000823388">
    <property type="component" value="Chromosome 5N"/>
</dbReference>
<evidence type="ECO:0000256" key="2">
    <source>
        <dbReference type="SAM" id="SignalP"/>
    </source>
</evidence>